<feature type="non-terminal residue" evidence="1">
    <location>
        <position position="1"/>
    </location>
</feature>
<dbReference type="AlphaFoldDB" id="A0A0K2TE99"/>
<dbReference type="EMBL" id="HACA01006536">
    <property type="protein sequence ID" value="CDW23897.1"/>
    <property type="molecule type" value="Transcribed_RNA"/>
</dbReference>
<reference evidence="1" key="1">
    <citation type="submission" date="2014-05" db="EMBL/GenBank/DDBJ databases">
        <authorList>
            <person name="Chronopoulou M."/>
        </authorList>
    </citation>
    <scope>NUCLEOTIDE SEQUENCE</scope>
    <source>
        <tissue evidence="1">Whole organism</tissue>
    </source>
</reference>
<name>A0A0K2TE99_LEPSM</name>
<evidence type="ECO:0000313" key="1">
    <source>
        <dbReference type="EMBL" id="CDW23897.1"/>
    </source>
</evidence>
<organism evidence="1">
    <name type="scientific">Lepeophtheirus salmonis</name>
    <name type="common">Salmon louse</name>
    <name type="synonym">Caligus salmonis</name>
    <dbReference type="NCBI Taxonomy" id="72036"/>
    <lineage>
        <taxon>Eukaryota</taxon>
        <taxon>Metazoa</taxon>
        <taxon>Ecdysozoa</taxon>
        <taxon>Arthropoda</taxon>
        <taxon>Crustacea</taxon>
        <taxon>Multicrustacea</taxon>
        <taxon>Hexanauplia</taxon>
        <taxon>Copepoda</taxon>
        <taxon>Siphonostomatoida</taxon>
        <taxon>Caligidae</taxon>
        <taxon>Lepeophtheirus</taxon>
    </lineage>
</organism>
<accession>A0A0K2TE99</accession>
<protein>
    <submittedName>
        <fullName evidence="1">Uncharacterized protein</fullName>
    </submittedName>
</protein>
<proteinExistence type="predicted"/>
<sequence>PTVIFLARIFALQDDGVFKGIPGGVNISVDSLLKVATDKIIYWIHVRGARKSNIIGHPVIAVILRLSNNQEISTRAFLNSATFPLSILLIF</sequence>